<gene>
    <name evidence="1" type="ORF">HMPREF9470_04921</name>
</gene>
<reference evidence="1 2" key="1">
    <citation type="submission" date="2011-04" db="EMBL/GenBank/DDBJ databases">
        <title>The Genome Sequence of Clostridium citroniae WAL-19142.</title>
        <authorList>
            <consortium name="The Broad Institute Genome Sequencing Platform"/>
            <person name="Earl A."/>
            <person name="Ward D."/>
            <person name="Feldgarden M."/>
            <person name="Gevers D."/>
            <person name="Warren Y.A."/>
            <person name="Tyrrell K.L."/>
            <person name="Citron D.M."/>
            <person name="Goldstein E.J."/>
            <person name="Daigneault M."/>
            <person name="Allen-Vercoe E."/>
            <person name="Young S.K."/>
            <person name="Zeng Q."/>
            <person name="Gargeya S."/>
            <person name="Fitzgerald M."/>
            <person name="Haas B."/>
            <person name="Abouelleil A."/>
            <person name="Alvarado L."/>
            <person name="Arachchi H.M."/>
            <person name="Berlin A."/>
            <person name="Brown A."/>
            <person name="Chapman S.B."/>
            <person name="Chen Z."/>
            <person name="Dunbar C."/>
            <person name="Freedman E."/>
            <person name="Gearin G."/>
            <person name="Gellesch M."/>
            <person name="Goldberg J."/>
            <person name="Griggs A."/>
            <person name="Gujja S."/>
            <person name="Heilman E.R."/>
            <person name="Heiman D."/>
            <person name="Howarth C."/>
            <person name="Larson L."/>
            <person name="Lui A."/>
            <person name="MacDonald P.J."/>
            <person name="Mehta T."/>
            <person name="Montmayeur A."/>
            <person name="Murphy C."/>
            <person name="Neiman D."/>
            <person name="Pearson M."/>
            <person name="Priest M."/>
            <person name="Roberts A."/>
            <person name="Saif S."/>
            <person name="Shea T."/>
            <person name="Shenoy N."/>
            <person name="Sisk P."/>
            <person name="Stolte C."/>
            <person name="Sykes S."/>
            <person name="White J."/>
            <person name="Yandava C."/>
            <person name="Wortman J."/>
            <person name="Nusbaum C."/>
            <person name="Birren B."/>
        </authorList>
    </citation>
    <scope>NUCLEOTIDE SEQUENCE [LARGE SCALE GENOMIC DNA]</scope>
    <source>
        <strain evidence="1 2">WAL-19142</strain>
    </source>
</reference>
<sequence length="58" mass="6532">MRAKTFAEHRIRQYLEAVYPGLDACVNFTGLHEAIVTDVSGDKIRVIYEGGQVYETEA</sequence>
<evidence type="ECO:0000313" key="1">
    <source>
        <dbReference type="EMBL" id="KMW13982.1"/>
    </source>
</evidence>
<dbReference type="EMBL" id="ADLK01000042">
    <property type="protein sequence ID" value="KMW13982.1"/>
    <property type="molecule type" value="Genomic_DNA"/>
</dbReference>
<dbReference type="AlphaFoldDB" id="A0A0J9BLM9"/>
<evidence type="ECO:0000313" key="2">
    <source>
        <dbReference type="Proteomes" id="UP000037392"/>
    </source>
</evidence>
<dbReference type="GeneID" id="93164757"/>
<comment type="caution">
    <text evidence="1">The sequence shown here is derived from an EMBL/GenBank/DDBJ whole genome shotgun (WGS) entry which is preliminary data.</text>
</comment>
<protein>
    <submittedName>
        <fullName evidence="1">Uncharacterized protein</fullName>
    </submittedName>
</protein>
<organism evidence="1 2">
    <name type="scientific">[Clostridium] citroniae WAL-19142</name>
    <dbReference type="NCBI Taxonomy" id="742734"/>
    <lineage>
        <taxon>Bacteria</taxon>
        <taxon>Bacillati</taxon>
        <taxon>Bacillota</taxon>
        <taxon>Clostridia</taxon>
        <taxon>Lachnospirales</taxon>
        <taxon>Lachnospiraceae</taxon>
        <taxon>Enterocloster</taxon>
    </lineage>
</organism>
<accession>A0A0J9BLM9</accession>
<dbReference type="PATRIC" id="fig|742734.4.peg.5268"/>
<dbReference type="RefSeq" id="WP_195416364.1">
    <property type="nucleotide sequence ID" value="NZ_KQ235884.1"/>
</dbReference>
<dbReference type="Proteomes" id="UP000037392">
    <property type="component" value="Unassembled WGS sequence"/>
</dbReference>
<name>A0A0J9BLM9_9FIRM</name>
<proteinExistence type="predicted"/>